<evidence type="ECO:0000256" key="3">
    <source>
        <dbReference type="ARBA" id="ARBA00022833"/>
    </source>
</evidence>
<evidence type="ECO:0000256" key="5">
    <source>
        <dbReference type="SAM" id="MobiDB-lite"/>
    </source>
</evidence>
<dbReference type="PROSITE" id="PS50178">
    <property type="entry name" value="ZF_FYVE"/>
    <property type="match status" value="1"/>
</dbReference>
<evidence type="ECO:0000256" key="1">
    <source>
        <dbReference type="ARBA" id="ARBA00022723"/>
    </source>
</evidence>
<dbReference type="InterPro" id="IPR017455">
    <property type="entry name" value="Znf_FYVE-rel"/>
</dbReference>
<feature type="domain" description="FYVE-type" evidence="6">
    <location>
        <begin position="370"/>
        <end position="437"/>
    </location>
</feature>
<accession>A0A1E3P0W5</accession>
<dbReference type="PANTHER" id="PTHR47794:SF1">
    <property type="entry name" value="VACUOLAR PROTEIN SORTING-ASSOCIATED PROTEIN 27"/>
    <property type="match status" value="1"/>
</dbReference>
<dbReference type="GO" id="GO:0033565">
    <property type="term" value="C:ESCRT-0 complex"/>
    <property type="evidence" value="ECO:0007669"/>
    <property type="project" value="TreeGrafter"/>
</dbReference>
<feature type="compositionally biased region" description="Polar residues" evidence="5">
    <location>
        <begin position="209"/>
        <end position="228"/>
    </location>
</feature>
<organism evidence="7 8">
    <name type="scientific">Wickerhamomyces anomalus (strain ATCC 58044 / CBS 1984 / NCYC 433 / NRRL Y-366-8)</name>
    <name type="common">Yeast</name>
    <name type="synonym">Hansenula anomala</name>
    <dbReference type="NCBI Taxonomy" id="683960"/>
    <lineage>
        <taxon>Eukaryota</taxon>
        <taxon>Fungi</taxon>
        <taxon>Dikarya</taxon>
        <taxon>Ascomycota</taxon>
        <taxon>Saccharomycotina</taxon>
        <taxon>Saccharomycetes</taxon>
        <taxon>Phaffomycetales</taxon>
        <taxon>Wickerhamomycetaceae</taxon>
        <taxon>Wickerhamomyces</taxon>
    </lineage>
</organism>
<dbReference type="GeneID" id="30200826"/>
<dbReference type="GO" id="GO:0006623">
    <property type="term" value="P:protein targeting to vacuole"/>
    <property type="evidence" value="ECO:0007669"/>
    <property type="project" value="TreeGrafter"/>
</dbReference>
<dbReference type="OrthoDB" id="10018316at2759"/>
<feature type="compositionally biased region" description="Polar residues" evidence="5">
    <location>
        <begin position="255"/>
        <end position="266"/>
    </location>
</feature>
<dbReference type="GO" id="GO:0008270">
    <property type="term" value="F:zinc ion binding"/>
    <property type="evidence" value="ECO:0007669"/>
    <property type="project" value="UniProtKB-KW"/>
</dbReference>
<proteinExistence type="predicted"/>
<keyword evidence="8" id="KW-1185">Reference proteome</keyword>
<dbReference type="RefSeq" id="XP_019038326.1">
    <property type="nucleotide sequence ID" value="XM_019183580.1"/>
</dbReference>
<dbReference type="GO" id="GO:0043130">
    <property type="term" value="F:ubiquitin binding"/>
    <property type="evidence" value="ECO:0007669"/>
    <property type="project" value="TreeGrafter"/>
</dbReference>
<dbReference type="SUPFAM" id="SSF57903">
    <property type="entry name" value="FYVE/PHD zinc finger"/>
    <property type="match status" value="1"/>
</dbReference>
<feature type="region of interest" description="Disordered" evidence="5">
    <location>
        <begin position="83"/>
        <end position="114"/>
    </location>
</feature>
<evidence type="ECO:0000313" key="7">
    <source>
        <dbReference type="EMBL" id="ODQ59119.1"/>
    </source>
</evidence>
<dbReference type="PANTHER" id="PTHR47794">
    <property type="entry name" value="VACUOLAR PROTEIN SORTING-ASSOCIATED PROTEIN 27"/>
    <property type="match status" value="1"/>
</dbReference>
<evidence type="ECO:0000256" key="4">
    <source>
        <dbReference type="PROSITE-ProRule" id="PRU00091"/>
    </source>
</evidence>
<gene>
    <name evidence="7" type="ORF">WICANDRAFT_63617</name>
</gene>
<dbReference type="InterPro" id="IPR011011">
    <property type="entry name" value="Znf_FYVE_PHD"/>
</dbReference>
<sequence>MGENVNSSHVENGDATNGGATFTETNSNIHHNNNYEAKLQNNEVIEEHDLPSEITFEKRSIPKSRTQSIQSVLSSVSLRNFVQQHQQNNSQQQSQKQNKAFVPHQPHQQSKHLNASSYIQAPATAGSSKRRASFEIGQRLPFNKDADVESDGELEVNEEQKKLTEDALRRLSSFSKFQPAEVDFKKPATTVTSSIPKSLSGAAISNSFNGAPSSLTRKPQINQSSASQLREEAPKYNPISSSTASTPPFPHPQQHRTSSFPSAQPMSKTTSTSSKFDDTSSLRTINDPKRPMYIPAVLRQSNTNLKPEDLRFINEQKNSNKFKATNKNLLNNAANSIKHQNWKFNLDGSSNQTTTNSTIRQPTRAHWKKDLSRSSCAYCSKNFTFFERRHHCRRCGDIFCNEHVSNYLNLGPDANFCVDSPNGVLCKVCDSCFKDYEVYLKKKFGTDVINDVVKSNNNNNNNNATNGVAVNDLKKKASLEQQNLNVGSIPADWSWSSF</sequence>
<feature type="region of interest" description="Disordered" evidence="5">
    <location>
        <begin position="209"/>
        <end position="288"/>
    </location>
</feature>
<dbReference type="GO" id="GO:0032266">
    <property type="term" value="F:phosphatidylinositol-3-phosphate binding"/>
    <property type="evidence" value="ECO:0007669"/>
    <property type="project" value="TreeGrafter"/>
</dbReference>
<dbReference type="InterPro" id="IPR000306">
    <property type="entry name" value="Znf_FYVE"/>
</dbReference>
<dbReference type="Pfam" id="PF01363">
    <property type="entry name" value="FYVE"/>
    <property type="match status" value="1"/>
</dbReference>
<keyword evidence="1" id="KW-0479">Metal-binding</keyword>
<dbReference type="Proteomes" id="UP000094112">
    <property type="component" value="Unassembled WGS sequence"/>
</dbReference>
<dbReference type="EMBL" id="KV454211">
    <property type="protein sequence ID" value="ODQ59119.1"/>
    <property type="molecule type" value="Genomic_DNA"/>
</dbReference>
<dbReference type="GO" id="GO:0098588">
    <property type="term" value="C:bounding membrane of organelle"/>
    <property type="evidence" value="ECO:0007669"/>
    <property type="project" value="UniProtKB-ARBA"/>
</dbReference>
<evidence type="ECO:0000259" key="6">
    <source>
        <dbReference type="PROSITE" id="PS50178"/>
    </source>
</evidence>
<keyword evidence="3" id="KW-0862">Zinc</keyword>
<feature type="region of interest" description="Disordered" evidence="5">
    <location>
        <begin position="1"/>
        <end position="28"/>
    </location>
</feature>
<dbReference type="Gene3D" id="3.30.40.10">
    <property type="entry name" value="Zinc/RING finger domain, C3HC4 (zinc finger)"/>
    <property type="match status" value="1"/>
</dbReference>
<evidence type="ECO:0000256" key="2">
    <source>
        <dbReference type="ARBA" id="ARBA00022771"/>
    </source>
</evidence>
<keyword evidence="2 4" id="KW-0863">Zinc-finger</keyword>
<dbReference type="GO" id="GO:0043328">
    <property type="term" value="P:protein transport to vacuole involved in ubiquitin-dependent protein catabolic process via the multivesicular body sorting pathway"/>
    <property type="evidence" value="ECO:0007669"/>
    <property type="project" value="TreeGrafter"/>
</dbReference>
<feature type="compositionally biased region" description="Low complexity" evidence="5">
    <location>
        <begin position="83"/>
        <end position="99"/>
    </location>
</feature>
<dbReference type="SMART" id="SM00064">
    <property type="entry name" value="FYVE"/>
    <property type="match status" value="1"/>
</dbReference>
<feature type="compositionally biased region" description="Basic and acidic residues" evidence="5">
    <location>
        <begin position="275"/>
        <end position="288"/>
    </location>
</feature>
<dbReference type="InterPro" id="IPR013083">
    <property type="entry name" value="Znf_RING/FYVE/PHD"/>
</dbReference>
<protein>
    <recommendedName>
        <fullName evidence="6">FYVE-type domain-containing protein</fullName>
    </recommendedName>
</protein>
<reference evidence="7 8" key="1">
    <citation type="journal article" date="2016" name="Proc. Natl. Acad. Sci. U.S.A.">
        <title>Comparative genomics of biotechnologically important yeasts.</title>
        <authorList>
            <person name="Riley R."/>
            <person name="Haridas S."/>
            <person name="Wolfe K.H."/>
            <person name="Lopes M.R."/>
            <person name="Hittinger C.T."/>
            <person name="Goeker M."/>
            <person name="Salamov A.A."/>
            <person name="Wisecaver J.H."/>
            <person name="Long T.M."/>
            <person name="Calvey C.H."/>
            <person name="Aerts A.L."/>
            <person name="Barry K.W."/>
            <person name="Choi C."/>
            <person name="Clum A."/>
            <person name="Coughlan A.Y."/>
            <person name="Deshpande S."/>
            <person name="Douglass A.P."/>
            <person name="Hanson S.J."/>
            <person name="Klenk H.-P."/>
            <person name="LaButti K.M."/>
            <person name="Lapidus A."/>
            <person name="Lindquist E.A."/>
            <person name="Lipzen A.M."/>
            <person name="Meier-Kolthoff J.P."/>
            <person name="Ohm R.A."/>
            <person name="Otillar R.P."/>
            <person name="Pangilinan J.L."/>
            <person name="Peng Y."/>
            <person name="Rokas A."/>
            <person name="Rosa C.A."/>
            <person name="Scheuner C."/>
            <person name="Sibirny A.A."/>
            <person name="Slot J.C."/>
            <person name="Stielow J.B."/>
            <person name="Sun H."/>
            <person name="Kurtzman C.P."/>
            <person name="Blackwell M."/>
            <person name="Grigoriev I.V."/>
            <person name="Jeffries T.W."/>
        </authorList>
    </citation>
    <scope>NUCLEOTIDE SEQUENCE [LARGE SCALE GENOMIC DNA]</scope>
    <source>
        <strain evidence="8">ATCC 58044 / CBS 1984 / NCYC 433 / NRRL Y-366-8</strain>
    </source>
</reference>
<dbReference type="STRING" id="683960.A0A1E3P0W5"/>
<dbReference type="AlphaFoldDB" id="A0A1E3P0W5"/>
<evidence type="ECO:0000313" key="8">
    <source>
        <dbReference type="Proteomes" id="UP000094112"/>
    </source>
</evidence>
<dbReference type="CDD" id="cd15760">
    <property type="entry name" value="FYVE_scVPS27p_like"/>
    <property type="match status" value="1"/>
</dbReference>
<name>A0A1E3P0W5_WICAA</name>